<keyword evidence="2" id="KW-1185">Reference proteome</keyword>
<evidence type="ECO:0000313" key="1">
    <source>
        <dbReference type="EMBL" id="KAJ7697284.1"/>
    </source>
</evidence>
<protein>
    <submittedName>
        <fullName evidence="1">Uncharacterized protein</fullName>
    </submittedName>
</protein>
<organism evidence="1 2">
    <name type="scientific">Mycena metata</name>
    <dbReference type="NCBI Taxonomy" id="1033252"/>
    <lineage>
        <taxon>Eukaryota</taxon>
        <taxon>Fungi</taxon>
        <taxon>Dikarya</taxon>
        <taxon>Basidiomycota</taxon>
        <taxon>Agaricomycotina</taxon>
        <taxon>Agaricomycetes</taxon>
        <taxon>Agaricomycetidae</taxon>
        <taxon>Agaricales</taxon>
        <taxon>Marasmiineae</taxon>
        <taxon>Mycenaceae</taxon>
        <taxon>Mycena</taxon>
    </lineage>
</organism>
<comment type="caution">
    <text evidence="1">The sequence shown here is derived from an EMBL/GenBank/DDBJ whole genome shotgun (WGS) entry which is preliminary data.</text>
</comment>
<evidence type="ECO:0000313" key="2">
    <source>
        <dbReference type="Proteomes" id="UP001215598"/>
    </source>
</evidence>
<gene>
    <name evidence="1" type="ORF">B0H16DRAFT_1646581</name>
</gene>
<proteinExistence type="predicted"/>
<dbReference type="Proteomes" id="UP001215598">
    <property type="component" value="Unassembled WGS sequence"/>
</dbReference>
<sequence length="306" mass="32677">MPPPRSGERVCAPRSASLSHVLFLTPKYTPSLHSHPRLAVTSSIYPDLPATWHHLPLHTDSTMAERAALLDPRVLFPISFALVPASLYTCAHADTGMCRCVDPLSLVAAQRPHRPHPLSPCISFSLILAPTFPHIPRNDRTDAVQSPGSLSFPTSSPPPSCTCVEASHRPHATSFTLTLILVPASLLYPREHRRTLARTGAGASFSPIAPARGNYACACAHVARTSPRRTAIPLPPPSHLAPHTPSHPRSLDAAIAACAFARAASPAQCTAGVIPLGAGVSTRRYGWRARCASKFSPRESRPASLS</sequence>
<name>A0AAD7GM21_9AGAR</name>
<reference evidence="1" key="1">
    <citation type="submission" date="2023-03" db="EMBL/GenBank/DDBJ databases">
        <title>Massive genome expansion in bonnet fungi (Mycena s.s.) driven by repeated elements and novel gene families across ecological guilds.</title>
        <authorList>
            <consortium name="Lawrence Berkeley National Laboratory"/>
            <person name="Harder C.B."/>
            <person name="Miyauchi S."/>
            <person name="Viragh M."/>
            <person name="Kuo A."/>
            <person name="Thoen E."/>
            <person name="Andreopoulos B."/>
            <person name="Lu D."/>
            <person name="Skrede I."/>
            <person name="Drula E."/>
            <person name="Henrissat B."/>
            <person name="Morin E."/>
            <person name="Kohler A."/>
            <person name="Barry K."/>
            <person name="LaButti K."/>
            <person name="Morin E."/>
            <person name="Salamov A."/>
            <person name="Lipzen A."/>
            <person name="Mereny Z."/>
            <person name="Hegedus B."/>
            <person name="Baldrian P."/>
            <person name="Stursova M."/>
            <person name="Weitz H."/>
            <person name="Taylor A."/>
            <person name="Grigoriev I.V."/>
            <person name="Nagy L.G."/>
            <person name="Martin F."/>
            <person name="Kauserud H."/>
        </authorList>
    </citation>
    <scope>NUCLEOTIDE SEQUENCE</scope>
    <source>
        <strain evidence="1">CBHHK182m</strain>
    </source>
</reference>
<dbReference type="AlphaFoldDB" id="A0AAD7GM21"/>
<accession>A0AAD7GM21</accession>
<dbReference type="EMBL" id="JARKIB010000613">
    <property type="protein sequence ID" value="KAJ7697284.1"/>
    <property type="molecule type" value="Genomic_DNA"/>
</dbReference>